<dbReference type="EMBL" id="CM037151">
    <property type="protein sequence ID" value="KAH7842045.1"/>
    <property type="molecule type" value="Genomic_DNA"/>
</dbReference>
<sequence length="126" mass="14327">MGTLDTCSLCNNAQDQNVQTVHGTILIPCRMATRGSFPLIGTYFQVNEVFANDETSQYPLTVPRAWIWSLRRRTLHCGAYLGAIFEGLSTAEIQRCFWTDIYGATRSWLSGYMECHHYAYGCRTQT</sequence>
<reference evidence="1 2" key="1">
    <citation type="journal article" date="2021" name="Hortic Res">
        <title>High-quality reference genome and annotation aids understanding of berry development for evergreen blueberry (Vaccinium darrowii).</title>
        <authorList>
            <person name="Yu J."/>
            <person name="Hulse-Kemp A.M."/>
            <person name="Babiker E."/>
            <person name="Staton M."/>
        </authorList>
    </citation>
    <scope>NUCLEOTIDE SEQUENCE [LARGE SCALE GENOMIC DNA]</scope>
    <source>
        <strain evidence="2">cv. NJ 8807/NJ 8810</strain>
        <tissue evidence="1">Young leaf</tissue>
    </source>
</reference>
<proteinExistence type="predicted"/>
<comment type="caution">
    <text evidence="1">The sequence shown here is derived from an EMBL/GenBank/DDBJ whole genome shotgun (WGS) entry which is preliminary data.</text>
</comment>
<dbReference type="Proteomes" id="UP000828048">
    <property type="component" value="Chromosome 1"/>
</dbReference>
<gene>
    <name evidence="1" type="ORF">Vadar_000767</name>
</gene>
<accession>A0ACB7XNE3</accession>
<evidence type="ECO:0000313" key="2">
    <source>
        <dbReference type="Proteomes" id="UP000828048"/>
    </source>
</evidence>
<evidence type="ECO:0000313" key="1">
    <source>
        <dbReference type="EMBL" id="KAH7842045.1"/>
    </source>
</evidence>
<organism evidence="1 2">
    <name type="scientific">Vaccinium darrowii</name>
    <dbReference type="NCBI Taxonomy" id="229202"/>
    <lineage>
        <taxon>Eukaryota</taxon>
        <taxon>Viridiplantae</taxon>
        <taxon>Streptophyta</taxon>
        <taxon>Embryophyta</taxon>
        <taxon>Tracheophyta</taxon>
        <taxon>Spermatophyta</taxon>
        <taxon>Magnoliopsida</taxon>
        <taxon>eudicotyledons</taxon>
        <taxon>Gunneridae</taxon>
        <taxon>Pentapetalae</taxon>
        <taxon>asterids</taxon>
        <taxon>Ericales</taxon>
        <taxon>Ericaceae</taxon>
        <taxon>Vaccinioideae</taxon>
        <taxon>Vaccinieae</taxon>
        <taxon>Vaccinium</taxon>
    </lineage>
</organism>
<name>A0ACB7XNE3_9ERIC</name>
<protein>
    <submittedName>
        <fullName evidence="1">Uncharacterized protein</fullName>
    </submittedName>
</protein>
<keyword evidence="2" id="KW-1185">Reference proteome</keyword>